<reference evidence="4" key="1">
    <citation type="journal article" date="2019" name="Int. J. Syst. Evol. Microbiol.">
        <title>The Global Catalogue of Microorganisms (GCM) 10K type strain sequencing project: providing services to taxonomists for standard genome sequencing and annotation.</title>
        <authorList>
            <consortium name="The Broad Institute Genomics Platform"/>
            <consortium name="The Broad Institute Genome Sequencing Center for Infectious Disease"/>
            <person name="Wu L."/>
            <person name="Ma J."/>
        </authorList>
    </citation>
    <scope>NUCLEOTIDE SEQUENCE [LARGE SCALE GENOMIC DNA]</scope>
    <source>
        <strain evidence="4">CCUG 15531</strain>
    </source>
</reference>
<sequence length="428" mass="47595">MGIIKAAVSAVKGNLADQWLEVIEPQEMSDTTVMSVGVKVRAKDRRNQNFKGTDSTISNGSIIHVYPNQFMLLVDGGKIVDYTAEEGYYQVVNSSQPSLFNGQFEEALYETFNRFKFGGVPSTSQKVYFINLQEIKGIKFGTRNPINYFDNFYNAELFLRTHGSYSIKIVDPLKFFMEAIPRNKSNVDINDINGQYLSEYMNALQTAINKMSADGIRISHVTSKGMELAKYMAEVLDEDWTRMRGMQVESVGINSITYDDESQKLINMRNQGAMLQDPSVREGYVQGAIARGLEAAGSNDAGSMQGFLGMGMGMQGSSGFMGAASDSNRQQMQQQTQKQQNQQGENSNKWKCSCGQTNTGNFCSECGSPKQQANKETWKCQCGQENSGKFCSNCGNKKPEELTCQKCGFKPANQNAKFCPECGSRFEH</sequence>
<gene>
    <name evidence="3" type="ORF">ACFSFW_05135</name>
</gene>
<dbReference type="Pfam" id="PF13421">
    <property type="entry name" value="Band_7_1"/>
    <property type="match status" value="1"/>
</dbReference>
<evidence type="ECO:0000256" key="1">
    <source>
        <dbReference type="SAM" id="MobiDB-lite"/>
    </source>
</evidence>
<dbReference type="RefSeq" id="WP_388035722.1">
    <property type="nucleotide sequence ID" value="NZ_JBHUEK010000007.1"/>
</dbReference>
<keyword evidence="4" id="KW-1185">Reference proteome</keyword>
<evidence type="ECO:0000313" key="4">
    <source>
        <dbReference type="Proteomes" id="UP001597227"/>
    </source>
</evidence>
<accession>A0ABW4MKU8</accession>
<organism evidence="3 4">
    <name type="scientific">Fredinandcohnia salidurans</name>
    <dbReference type="NCBI Taxonomy" id="2595041"/>
    <lineage>
        <taxon>Bacteria</taxon>
        <taxon>Bacillati</taxon>
        <taxon>Bacillota</taxon>
        <taxon>Bacilli</taxon>
        <taxon>Bacillales</taxon>
        <taxon>Bacillaceae</taxon>
        <taxon>Fredinandcohnia</taxon>
    </lineage>
</organism>
<dbReference type="Proteomes" id="UP001597227">
    <property type="component" value="Unassembled WGS sequence"/>
</dbReference>
<dbReference type="InterPro" id="IPR036013">
    <property type="entry name" value="Band_7/SPFH_dom_sf"/>
</dbReference>
<dbReference type="PANTHER" id="PTHR37826:SF2">
    <property type="entry name" value="ZINC-RIBBON DOMAIN-CONTAINING PROTEIN"/>
    <property type="match status" value="1"/>
</dbReference>
<dbReference type="SUPFAM" id="SSF117892">
    <property type="entry name" value="Band 7/SPFH domain"/>
    <property type="match status" value="1"/>
</dbReference>
<name>A0ABW4MKU8_9BACI</name>
<evidence type="ECO:0000313" key="3">
    <source>
        <dbReference type="EMBL" id="MFD1778043.1"/>
    </source>
</evidence>
<dbReference type="CDD" id="cd03408">
    <property type="entry name" value="SPFH_like_u1"/>
    <property type="match status" value="1"/>
</dbReference>
<protein>
    <submittedName>
        <fullName evidence="3">SPFH domain-containing protein</fullName>
    </submittedName>
</protein>
<comment type="caution">
    <text evidence="3">The sequence shown here is derived from an EMBL/GenBank/DDBJ whole genome shotgun (WGS) entry which is preliminary data.</text>
</comment>
<feature type="region of interest" description="Disordered" evidence="1">
    <location>
        <begin position="318"/>
        <end position="348"/>
    </location>
</feature>
<proteinExistence type="predicted"/>
<dbReference type="PANTHER" id="PTHR37826">
    <property type="entry name" value="FLOTILLIN BAND_7_5 DOMAIN PROTEIN"/>
    <property type="match status" value="1"/>
</dbReference>
<evidence type="ECO:0000259" key="2">
    <source>
        <dbReference type="Pfam" id="PF13421"/>
    </source>
</evidence>
<feature type="domain" description="SPFH" evidence="2">
    <location>
        <begin position="50"/>
        <end position="269"/>
    </location>
</feature>
<feature type="compositionally biased region" description="Low complexity" evidence="1">
    <location>
        <begin position="318"/>
        <end position="343"/>
    </location>
</feature>
<dbReference type="InterPro" id="IPR033880">
    <property type="entry name" value="SPFH_YdjI"/>
</dbReference>
<dbReference type="EMBL" id="JBHUEK010000007">
    <property type="protein sequence ID" value="MFD1778043.1"/>
    <property type="molecule type" value="Genomic_DNA"/>
</dbReference>